<feature type="compositionally biased region" description="Basic and acidic residues" evidence="3">
    <location>
        <begin position="242"/>
        <end position="256"/>
    </location>
</feature>
<dbReference type="EMBL" id="JARJCW010000026">
    <property type="protein sequence ID" value="KAJ7211248.1"/>
    <property type="molecule type" value="Genomic_DNA"/>
</dbReference>
<dbReference type="Pfam" id="PF00076">
    <property type="entry name" value="RRM_1"/>
    <property type="match status" value="1"/>
</dbReference>
<dbReference type="PROSITE" id="PS50102">
    <property type="entry name" value="RRM"/>
    <property type="match status" value="1"/>
</dbReference>
<dbReference type="InterPro" id="IPR051229">
    <property type="entry name" value="ALYREF_mRNA_export"/>
</dbReference>
<dbReference type="InterPro" id="IPR000504">
    <property type="entry name" value="RRM_dom"/>
</dbReference>
<feature type="region of interest" description="Disordered" evidence="3">
    <location>
        <begin position="1"/>
        <end position="48"/>
    </location>
</feature>
<dbReference type="SMART" id="SM00360">
    <property type="entry name" value="RRM"/>
    <property type="match status" value="1"/>
</dbReference>
<dbReference type="InterPro" id="IPR035979">
    <property type="entry name" value="RBD_domain_sf"/>
</dbReference>
<evidence type="ECO:0000256" key="1">
    <source>
        <dbReference type="ARBA" id="ARBA00022884"/>
    </source>
</evidence>
<evidence type="ECO:0000259" key="4">
    <source>
        <dbReference type="PROSITE" id="PS50102"/>
    </source>
</evidence>
<organism evidence="5 6">
    <name type="scientific">Mycena pura</name>
    <dbReference type="NCBI Taxonomy" id="153505"/>
    <lineage>
        <taxon>Eukaryota</taxon>
        <taxon>Fungi</taxon>
        <taxon>Dikarya</taxon>
        <taxon>Basidiomycota</taxon>
        <taxon>Agaricomycotina</taxon>
        <taxon>Agaricomycetes</taxon>
        <taxon>Agaricomycetidae</taxon>
        <taxon>Agaricales</taxon>
        <taxon>Marasmiineae</taxon>
        <taxon>Mycenaceae</taxon>
        <taxon>Mycena</taxon>
    </lineage>
</organism>
<dbReference type="InterPro" id="IPR012677">
    <property type="entry name" value="Nucleotide-bd_a/b_plait_sf"/>
</dbReference>
<evidence type="ECO:0000256" key="3">
    <source>
        <dbReference type="SAM" id="MobiDB-lite"/>
    </source>
</evidence>
<gene>
    <name evidence="5" type="ORF">GGX14DRAFT_624010</name>
</gene>
<name>A0AAD6VJB6_9AGAR</name>
<evidence type="ECO:0000256" key="2">
    <source>
        <dbReference type="PROSITE-ProRule" id="PRU00176"/>
    </source>
</evidence>
<feature type="compositionally biased region" description="Polar residues" evidence="3">
    <location>
        <begin position="1"/>
        <end position="16"/>
    </location>
</feature>
<reference evidence="5" key="1">
    <citation type="submission" date="2023-03" db="EMBL/GenBank/DDBJ databases">
        <title>Massive genome expansion in bonnet fungi (Mycena s.s.) driven by repeated elements and novel gene families across ecological guilds.</title>
        <authorList>
            <consortium name="Lawrence Berkeley National Laboratory"/>
            <person name="Harder C.B."/>
            <person name="Miyauchi S."/>
            <person name="Viragh M."/>
            <person name="Kuo A."/>
            <person name="Thoen E."/>
            <person name="Andreopoulos B."/>
            <person name="Lu D."/>
            <person name="Skrede I."/>
            <person name="Drula E."/>
            <person name="Henrissat B."/>
            <person name="Morin E."/>
            <person name="Kohler A."/>
            <person name="Barry K."/>
            <person name="LaButti K."/>
            <person name="Morin E."/>
            <person name="Salamov A."/>
            <person name="Lipzen A."/>
            <person name="Mereny Z."/>
            <person name="Hegedus B."/>
            <person name="Baldrian P."/>
            <person name="Stursova M."/>
            <person name="Weitz H."/>
            <person name="Taylor A."/>
            <person name="Grigoriev I.V."/>
            <person name="Nagy L.G."/>
            <person name="Martin F."/>
            <person name="Kauserud H."/>
        </authorList>
    </citation>
    <scope>NUCLEOTIDE SEQUENCE</scope>
    <source>
        <strain evidence="5">9144</strain>
    </source>
</reference>
<dbReference type="Gene3D" id="3.30.70.330">
    <property type="match status" value="1"/>
</dbReference>
<dbReference type="PANTHER" id="PTHR19965:SF35">
    <property type="entry name" value="RNA ANNEALING PROTEIN YRA1"/>
    <property type="match status" value="1"/>
</dbReference>
<protein>
    <recommendedName>
        <fullName evidence="4">RRM domain-containing protein</fullName>
    </recommendedName>
</protein>
<feature type="compositionally biased region" description="Polar residues" evidence="3">
    <location>
        <begin position="190"/>
        <end position="202"/>
    </location>
</feature>
<comment type="caution">
    <text evidence="5">The sequence shown here is derived from an EMBL/GenBank/DDBJ whole genome shotgun (WGS) entry which is preliminary data.</text>
</comment>
<sequence>MQAQYRPQPYARQSTFHGPKRQLLGNQAGHAAPAWRTTGPPPDQSSHINFKGKRVAPRSEPGSKIFLNSLPMDVGETEVEELFRKTVGPLRESFLIYNSQGKSKGMAVVSFQRPGDAAIAQAKYDGKIVDGRRPIKIQLIVDPVEGPSAFAPPPTLIDRLQSNTPMFASSKSALQPTVGGPAPPSLRFVTPTQPRRQPNQYTEFPRPATPHNASFPAPAPPRRFRVKKGPKRLKKQWAPKSKSKEQLDKDMEDYRAESIQYEEATG</sequence>
<accession>A0AAD6VJB6</accession>
<dbReference type="GO" id="GO:0005634">
    <property type="term" value="C:nucleus"/>
    <property type="evidence" value="ECO:0007669"/>
    <property type="project" value="TreeGrafter"/>
</dbReference>
<dbReference type="PANTHER" id="PTHR19965">
    <property type="entry name" value="RNA AND EXPORT FACTOR BINDING PROTEIN"/>
    <property type="match status" value="1"/>
</dbReference>
<dbReference type="SUPFAM" id="SSF54928">
    <property type="entry name" value="RNA-binding domain, RBD"/>
    <property type="match status" value="1"/>
</dbReference>
<evidence type="ECO:0000313" key="5">
    <source>
        <dbReference type="EMBL" id="KAJ7211248.1"/>
    </source>
</evidence>
<dbReference type="GO" id="GO:0003729">
    <property type="term" value="F:mRNA binding"/>
    <property type="evidence" value="ECO:0007669"/>
    <property type="project" value="TreeGrafter"/>
</dbReference>
<feature type="domain" description="RRM" evidence="4">
    <location>
        <begin position="63"/>
        <end position="142"/>
    </location>
</feature>
<dbReference type="AlphaFoldDB" id="A0AAD6VJB6"/>
<keyword evidence="1 2" id="KW-0694">RNA-binding</keyword>
<evidence type="ECO:0000313" key="6">
    <source>
        <dbReference type="Proteomes" id="UP001219525"/>
    </source>
</evidence>
<feature type="region of interest" description="Disordered" evidence="3">
    <location>
        <begin position="169"/>
        <end position="266"/>
    </location>
</feature>
<proteinExistence type="predicted"/>
<feature type="compositionally biased region" description="Basic residues" evidence="3">
    <location>
        <begin position="222"/>
        <end position="237"/>
    </location>
</feature>
<dbReference type="Proteomes" id="UP001219525">
    <property type="component" value="Unassembled WGS sequence"/>
</dbReference>
<keyword evidence="6" id="KW-1185">Reference proteome</keyword>